<evidence type="ECO:0008006" key="4">
    <source>
        <dbReference type="Google" id="ProtNLM"/>
    </source>
</evidence>
<reference evidence="3" key="1">
    <citation type="journal article" date="2015" name="Proc. Natl. Acad. Sci. U.S.A.">
        <title>Genome sequencing of adzuki bean (Vigna angularis) provides insight into high starch and low fat accumulation and domestication.</title>
        <authorList>
            <person name="Yang K."/>
            <person name="Tian Z."/>
            <person name="Chen C."/>
            <person name="Luo L."/>
            <person name="Zhao B."/>
            <person name="Wang Z."/>
            <person name="Yu L."/>
            <person name="Li Y."/>
            <person name="Sun Y."/>
            <person name="Li W."/>
            <person name="Chen Y."/>
            <person name="Li Y."/>
            <person name="Zhang Y."/>
            <person name="Ai D."/>
            <person name="Zhao J."/>
            <person name="Shang C."/>
            <person name="Ma Y."/>
            <person name="Wu B."/>
            <person name="Wang M."/>
            <person name="Gao L."/>
            <person name="Sun D."/>
            <person name="Zhang P."/>
            <person name="Guo F."/>
            <person name="Wang W."/>
            <person name="Li Y."/>
            <person name="Wang J."/>
            <person name="Varshney R.K."/>
            <person name="Wang J."/>
            <person name="Ling H.Q."/>
            <person name="Wan P."/>
        </authorList>
    </citation>
    <scope>NUCLEOTIDE SEQUENCE</scope>
    <source>
        <strain evidence="3">cv. Jingnong 6</strain>
    </source>
</reference>
<evidence type="ECO:0000313" key="3">
    <source>
        <dbReference type="Proteomes" id="UP000053144"/>
    </source>
</evidence>
<feature type="signal peptide" evidence="1">
    <location>
        <begin position="1"/>
        <end position="19"/>
    </location>
</feature>
<accession>A0A0L9VJB5</accession>
<protein>
    <recommendedName>
        <fullName evidence="4">Secreted protein</fullName>
    </recommendedName>
</protein>
<proteinExistence type="predicted"/>
<keyword evidence="1" id="KW-0732">Signal</keyword>
<name>A0A0L9VJB5_PHAAN</name>
<dbReference type="Gramene" id="KOM55140">
    <property type="protein sequence ID" value="KOM55140"/>
    <property type="gene ID" value="LR48_Vigan10g103200"/>
</dbReference>
<evidence type="ECO:0000256" key="1">
    <source>
        <dbReference type="SAM" id="SignalP"/>
    </source>
</evidence>
<gene>
    <name evidence="2" type="ORF">LR48_Vigan10g103200</name>
</gene>
<dbReference type="AlphaFoldDB" id="A0A0L9VJB5"/>
<sequence length="158" mass="17897">MLPTLCILSLHLTVRSLRSQTVRSLVLQIRHQLIPHRPFGSVFPCSSASPFGRVELDHSQTVRFINVLQAQELVCGAVFTRLFGHAFSDRSVSDHSVQQLCRFALTIWCKNAQTVRFVVLDHLVQACNRLFGQGFNRPFGQSFNKPFDLDLLKPFSSV</sequence>
<evidence type="ECO:0000313" key="2">
    <source>
        <dbReference type="EMBL" id="KOM55140.1"/>
    </source>
</evidence>
<dbReference type="Proteomes" id="UP000053144">
    <property type="component" value="Chromosome 10"/>
</dbReference>
<organism evidence="2 3">
    <name type="scientific">Phaseolus angularis</name>
    <name type="common">Azuki bean</name>
    <name type="synonym">Vigna angularis</name>
    <dbReference type="NCBI Taxonomy" id="3914"/>
    <lineage>
        <taxon>Eukaryota</taxon>
        <taxon>Viridiplantae</taxon>
        <taxon>Streptophyta</taxon>
        <taxon>Embryophyta</taxon>
        <taxon>Tracheophyta</taxon>
        <taxon>Spermatophyta</taxon>
        <taxon>Magnoliopsida</taxon>
        <taxon>eudicotyledons</taxon>
        <taxon>Gunneridae</taxon>
        <taxon>Pentapetalae</taxon>
        <taxon>rosids</taxon>
        <taxon>fabids</taxon>
        <taxon>Fabales</taxon>
        <taxon>Fabaceae</taxon>
        <taxon>Papilionoideae</taxon>
        <taxon>50 kb inversion clade</taxon>
        <taxon>NPAAA clade</taxon>
        <taxon>indigoferoid/millettioid clade</taxon>
        <taxon>Phaseoleae</taxon>
        <taxon>Vigna</taxon>
    </lineage>
</organism>
<dbReference type="EMBL" id="CM003380">
    <property type="protein sequence ID" value="KOM55140.1"/>
    <property type="molecule type" value="Genomic_DNA"/>
</dbReference>
<feature type="chain" id="PRO_5005597007" description="Secreted protein" evidence="1">
    <location>
        <begin position="20"/>
        <end position="158"/>
    </location>
</feature>